<dbReference type="GO" id="GO:0030586">
    <property type="term" value="F:[methionine synthase] reductase (NADPH) activity"/>
    <property type="evidence" value="ECO:0007669"/>
    <property type="project" value="UniProtKB-EC"/>
</dbReference>
<dbReference type="GO" id="GO:0050660">
    <property type="term" value="F:flavin adenine dinucleotide binding"/>
    <property type="evidence" value="ECO:0007669"/>
    <property type="project" value="TreeGrafter"/>
</dbReference>
<feature type="non-terminal residue" evidence="15">
    <location>
        <position position="1"/>
    </location>
</feature>
<dbReference type="InterPro" id="IPR001094">
    <property type="entry name" value="Flavdoxin-like"/>
</dbReference>
<evidence type="ECO:0000256" key="1">
    <source>
        <dbReference type="ARBA" id="ARBA00001917"/>
    </source>
</evidence>
<dbReference type="FunFam" id="3.40.50.360:FF:000059">
    <property type="entry name" value="5-methyltetrahydrofolate-homocysteine methyltransferase reductase"/>
    <property type="match status" value="1"/>
</dbReference>
<sequence length="710" mass="78782">GGDRVLLLYASQTGQAEAIARRIQGMSLGHNLKPDLRCVSSFDDSFKDLQTETCIVVIVSTTDDGLVPEKARRFLRSLRKAPDLFLSGLRYAILGLGDTNYSNFCNGSRILEARFEALGAERFYETGCADDAVGLELVVEPWIEGLWQALRDCLGSVMAVTGKSQHIVPPLGAPAVEGLTKCCLPSSVELTLPQLKEPTVMVEFTKEPPVEHAWQGGSSLPFQDSDVVEATLISARMLTSSDAVRETWELTFQLPSEAKIDFKPGDSFGFLCPNRNSDVQELMAQIGCTGSTCSISLSPGKPSKGFEHLPKNLCDLKWVLKTCCDLRGVPKKVFLRVLADHASDEKDRRRLLELSSREGAKDYANFVLESRTSLFSILTAFPSCKPSVAVLLEHLPRLMPRYYSVCNWEPTQGQGSHNFKIIYKMCPFSTPKGTKEQGLCTGWLTSLAEDVTNSKSLVKEMENLRLAQSEQRKCVVPVYLRRNVSFRFPELLDFPIIMIGPGSGVAPFLSYLQWRREAMRAPRPERHDGETWLFTGCRHRRLDFLYEAELELLVRDGTLSNLVVAFSRDPEFKETKEDPLTTLMSEHSCDLQGSEKCALEMVSSGAEQAKLDIDCSLRSAIGDSKPNVWLHAGRYVQDCLRTCSSDVARLLRKQGAVVYVCGDARGMATGVRDALVDILVREGDAASVADALTSLKAMQKEGRYLQDVWT</sequence>
<keyword evidence="8" id="KW-0521">NADP</keyword>
<dbReference type="FunFam" id="1.20.990.10:FF:000007">
    <property type="entry name" value="Methionine synthase reductase"/>
    <property type="match status" value="1"/>
</dbReference>
<evidence type="ECO:0000256" key="8">
    <source>
        <dbReference type="ARBA" id="ARBA00022857"/>
    </source>
</evidence>
<dbReference type="PRINTS" id="PR00369">
    <property type="entry name" value="FLAVODOXIN"/>
</dbReference>
<dbReference type="PROSITE" id="PS50902">
    <property type="entry name" value="FLAVODOXIN_LIKE"/>
    <property type="match status" value="1"/>
</dbReference>
<evidence type="ECO:0000256" key="3">
    <source>
        <dbReference type="ARBA" id="ARBA00022605"/>
    </source>
</evidence>
<evidence type="ECO:0000259" key="13">
    <source>
        <dbReference type="PROSITE" id="PS50902"/>
    </source>
</evidence>
<dbReference type="InterPro" id="IPR029039">
    <property type="entry name" value="Flavoprotein-like_sf"/>
</dbReference>
<dbReference type="Pfam" id="PF00258">
    <property type="entry name" value="Flavodoxin_1"/>
    <property type="match status" value="1"/>
</dbReference>
<dbReference type="InterPro" id="IPR017938">
    <property type="entry name" value="Riboflavin_synthase-like_b-brl"/>
</dbReference>
<dbReference type="InterPro" id="IPR003097">
    <property type="entry name" value="CysJ-like_FAD-binding"/>
</dbReference>
<keyword evidence="7" id="KW-0274">FAD</keyword>
<feature type="domain" description="FAD-binding FR-type" evidence="14">
    <location>
        <begin position="225"/>
        <end position="489"/>
    </location>
</feature>
<comment type="cofactor">
    <cofactor evidence="1">
        <name>FMN</name>
        <dbReference type="ChEBI" id="CHEBI:58210"/>
    </cofactor>
</comment>
<reference evidence="15" key="1">
    <citation type="journal article" date="2018" name="PLoS Negl. Trop. Dis.">
        <title>Sialome diversity of ticks revealed by RNAseq of single tick salivary glands.</title>
        <authorList>
            <person name="Perner J."/>
            <person name="Kropackova S."/>
            <person name="Kopacek P."/>
            <person name="Ribeiro J.M."/>
        </authorList>
    </citation>
    <scope>NUCLEOTIDE SEQUENCE</scope>
    <source>
        <strain evidence="15">Siblings of single egg batch collected in Ceske Budejovice</strain>
        <tissue evidence="15">Salivary glands</tissue>
    </source>
</reference>
<dbReference type="InterPro" id="IPR039261">
    <property type="entry name" value="FNR_nucleotide-bd"/>
</dbReference>
<dbReference type="InterPro" id="IPR001433">
    <property type="entry name" value="OxRdtase_FAD/NAD-bd"/>
</dbReference>
<dbReference type="Gene3D" id="1.20.990.10">
    <property type="entry name" value="NADPH-cytochrome p450 Reductase, Chain A, domain 3"/>
    <property type="match status" value="1"/>
</dbReference>
<dbReference type="Pfam" id="PF00667">
    <property type="entry name" value="FAD_binding_1"/>
    <property type="match status" value="1"/>
</dbReference>
<dbReference type="PANTHER" id="PTHR19384">
    <property type="entry name" value="NITRIC OXIDE SYNTHASE-RELATED"/>
    <property type="match status" value="1"/>
</dbReference>
<dbReference type="SUPFAM" id="SSF52218">
    <property type="entry name" value="Flavoproteins"/>
    <property type="match status" value="1"/>
</dbReference>
<dbReference type="InterPro" id="IPR023173">
    <property type="entry name" value="NADPH_Cyt_P450_Rdtase_alpha"/>
</dbReference>
<dbReference type="GO" id="GO:0005829">
    <property type="term" value="C:cytosol"/>
    <property type="evidence" value="ECO:0007669"/>
    <property type="project" value="TreeGrafter"/>
</dbReference>
<dbReference type="SUPFAM" id="SSF63380">
    <property type="entry name" value="Riboflavin synthase domain-like"/>
    <property type="match status" value="1"/>
</dbReference>
<evidence type="ECO:0000256" key="5">
    <source>
        <dbReference type="ARBA" id="ARBA00022643"/>
    </source>
</evidence>
<dbReference type="PRINTS" id="PR00371">
    <property type="entry name" value="FPNCR"/>
</dbReference>
<evidence type="ECO:0000256" key="6">
    <source>
        <dbReference type="ARBA" id="ARBA00022691"/>
    </source>
</evidence>
<protein>
    <recommendedName>
        <fullName evidence="12">Methionine synthase reductase</fullName>
        <ecNumber evidence="11">1.16.1.8</ecNumber>
    </recommendedName>
</protein>
<dbReference type="GO" id="GO:0010181">
    <property type="term" value="F:FMN binding"/>
    <property type="evidence" value="ECO:0007669"/>
    <property type="project" value="InterPro"/>
</dbReference>
<dbReference type="EMBL" id="GEGO01005469">
    <property type="protein sequence ID" value="JAR89935.1"/>
    <property type="molecule type" value="Transcribed_RNA"/>
</dbReference>
<name>A0A147BI14_IXORI</name>
<evidence type="ECO:0000256" key="10">
    <source>
        <dbReference type="ARBA" id="ARBA00023167"/>
    </source>
</evidence>
<evidence type="ECO:0000313" key="15">
    <source>
        <dbReference type="EMBL" id="JAR89935.1"/>
    </source>
</evidence>
<dbReference type="AlphaFoldDB" id="A0A147BI14"/>
<dbReference type="InterPro" id="IPR008254">
    <property type="entry name" value="Flavodoxin/NO_synth"/>
</dbReference>
<evidence type="ECO:0000256" key="9">
    <source>
        <dbReference type="ARBA" id="ARBA00023002"/>
    </source>
</evidence>
<feature type="domain" description="Flavodoxin-like" evidence="13">
    <location>
        <begin position="5"/>
        <end position="147"/>
    </location>
</feature>
<dbReference type="Pfam" id="PF00175">
    <property type="entry name" value="NAD_binding_1"/>
    <property type="match status" value="1"/>
</dbReference>
<evidence type="ECO:0000256" key="11">
    <source>
        <dbReference type="ARBA" id="ARBA00039088"/>
    </source>
</evidence>
<evidence type="ECO:0000256" key="12">
    <source>
        <dbReference type="ARBA" id="ARBA00040659"/>
    </source>
</evidence>
<keyword evidence="10" id="KW-0486">Methionine biosynthesis</keyword>
<dbReference type="Gene3D" id="3.40.50.80">
    <property type="entry name" value="Nucleotide-binding domain of ferredoxin-NADP reductase (FNR) module"/>
    <property type="match status" value="1"/>
</dbReference>
<evidence type="ECO:0000256" key="2">
    <source>
        <dbReference type="ARBA" id="ARBA00001974"/>
    </source>
</evidence>
<accession>A0A147BI14</accession>
<keyword evidence="3" id="KW-0028">Amino-acid biosynthesis</keyword>
<dbReference type="EC" id="1.16.1.8" evidence="11"/>
<dbReference type="InterPro" id="IPR017927">
    <property type="entry name" value="FAD-bd_FR_type"/>
</dbReference>
<dbReference type="Gene3D" id="3.40.50.360">
    <property type="match status" value="1"/>
</dbReference>
<dbReference type="SUPFAM" id="SSF52343">
    <property type="entry name" value="Ferredoxin reductase-like, C-terminal NADP-linked domain"/>
    <property type="match status" value="1"/>
</dbReference>
<evidence type="ECO:0000259" key="14">
    <source>
        <dbReference type="PROSITE" id="PS51384"/>
    </source>
</evidence>
<dbReference type="InterPro" id="IPR001709">
    <property type="entry name" value="Flavoprot_Pyr_Nucl_cyt_Rdtase"/>
</dbReference>
<dbReference type="PROSITE" id="PS51384">
    <property type="entry name" value="FAD_FR"/>
    <property type="match status" value="1"/>
</dbReference>
<organism evidence="15">
    <name type="scientific">Ixodes ricinus</name>
    <name type="common">Common tick</name>
    <name type="synonym">Acarus ricinus</name>
    <dbReference type="NCBI Taxonomy" id="34613"/>
    <lineage>
        <taxon>Eukaryota</taxon>
        <taxon>Metazoa</taxon>
        <taxon>Ecdysozoa</taxon>
        <taxon>Arthropoda</taxon>
        <taxon>Chelicerata</taxon>
        <taxon>Arachnida</taxon>
        <taxon>Acari</taxon>
        <taxon>Parasitiformes</taxon>
        <taxon>Ixodida</taxon>
        <taxon>Ixodoidea</taxon>
        <taxon>Ixodidae</taxon>
        <taxon>Ixodinae</taxon>
        <taxon>Ixodes</taxon>
    </lineage>
</organism>
<dbReference type="GO" id="GO:0050667">
    <property type="term" value="P:homocysteine metabolic process"/>
    <property type="evidence" value="ECO:0007669"/>
    <property type="project" value="TreeGrafter"/>
</dbReference>
<dbReference type="PANTHER" id="PTHR19384:SF84">
    <property type="entry name" value="METHIONINE SYNTHASE REDUCTASE"/>
    <property type="match status" value="1"/>
</dbReference>
<keyword evidence="5" id="KW-0288">FMN</keyword>
<evidence type="ECO:0000256" key="4">
    <source>
        <dbReference type="ARBA" id="ARBA00022630"/>
    </source>
</evidence>
<keyword evidence="4" id="KW-0285">Flavoprotein</keyword>
<evidence type="ECO:0000256" key="7">
    <source>
        <dbReference type="ARBA" id="ARBA00022827"/>
    </source>
</evidence>
<dbReference type="GO" id="GO:0009086">
    <property type="term" value="P:methionine biosynthetic process"/>
    <property type="evidence" value="ECO:0007669"/>
    <property type="project" value="UniProtKB-KW"/>
</dbReference>
<proteinExistence type="predicted"/>
<keyword evidence="9" id="KW-0560">Oxidoreductase</keyword>
<keyword evidence="6" id="KW-0949">S-adenosyl-L-methionine</keyword>
<dbReference type="Gene3D" id="2.40.30.10">
    <property type="entry name" value="Translation factors"/>
    <property type="match status" value="1"/>
</dbReference>
<comment type="cofactor">
    <cofactor evidence="2">
        <name>FAD</name>
        <dbReference type="ChEBI" id="CHEBI:57692"/>
    </cofactor>
</comment>